<evidence type="ECO:0000256" key="10">
    <source>
        <dbReference type="RuleBase" id="RU000461"/>
    </source>
</evidence>
<evidence type="ECO:0000256" key="7">
    <source>
        <dbReference type="ARBA" id="ARBA00023004"/>
    </source>
</evidence>
<dbReference type="InterPro" id="IPR036396">
    <property type="entry name" value="Cyt_P450_sf"/>
</dbReference>
<reference evidence="11" key="1">
    <citation type="submission" date="2020-05" db="EMBL/GenBank/DDBJ databases">
        <title>Mycena genomes resolve the evolution of fungal bioluminescence.</title>
        <authorList>
            <person name="Tsai I.J."/>
        </authorList>
    </citation>
    <scope>NUCLEOTIDE SEQUENCE</scope>
    <source>
        <strain evidence="11">160909Yilan</strain>
    </source>
</reference>
<evidence type="ECO:0000256" key="4">
    <source>
        <dbReference type="ARBA" id="ARBA00022617"/>
    </source>
</evidence>
<dbReference type="CDD" id="cd11065">
    <property type="entry name" value="CYP64-like"/>
    <property type="match status" value="1"/>
</dbReference>
<dbReference type="InterPro" id="IPR002401">
    <property type="entry name" value="Cyt_P450_E_grp-I"/>
</dbReference>
<dbReference type="PANTHER" id="PTHR46300">
    <property type="entry name" value="P450, PUTATIVE (EUROFUNG)-RELATED-RELATED"/>
    <property type="match status" value="1"/>
</dbReference>
<sequence length="519" mass="58012">MAFSPMQNAILTLVSALLYVVYRTYIRTIRNSLELPPGPPGLPFIGNIYDVPASKEWLAYMEMSRKYDSDVISLNFVGDTVIVLNSVTAIDDLLEDRSAIYSSRPTLPMLNDLIGYDWHFGFMPYGPAWKERRKMFAQQFQPSQVHLHRPAELNAARVLLQHLLETPRKYERHLRHMAGMVILSTSYGIDIKPENDPHIEISEKALEAMARAALRGNFMVDALPILRYVPEWFPGAGFKKLAREWRVAVTAMPKVPFEFVKRSRAAGTAKSSIASRMLDEIAETPGQNQEESEATLRDMLGAAYAGGWSRHGTRSLRFCPKPSSQKNLSQTKKGQAAVDAAVGTHRLPDFGDNIPYVDAIVREVLRWRPVLPLGGPHALTQDDKYKGYHIPAGAVVLGNSWAVLHDEKLYGADTDRFIPERWLTADGQINTAMREPNVAFGYGRRVCPGKDMAQWSVWICIASILSALNVTKSLDKDGVPIEPSGEYTSAMLCYPVPHECDIRPRSEAARAMVQSAVQS</sequence>
<keyword evidence="6 10" id="KW-0560">Oxidoreductase</keyword>
<feature type="binding site" description="axial binding residue" evidence="9">
    <location>
        <position position="447"/>
    </location>
    <ligand>
        <name>heme</name>
        <dbReference type="ChEBI" id="CHEBI:30413"/>
    </ligand>
    <ligandPart>
        <name>Fe</name>
        <dbReference type="ChEBI" id="CHEBI:18248"/>
    </ligandPart>
</feature>
<name>A0A8H6ZL40_9AGAR</name>
<dbReference type="GO" id="GO:0004497">
    <property type="term" value="F:monooxygenase activity"/>
    <property type="evidence" value="ECO:0007669"/>
    <property type="project" value="UniProtKB-KW"/>
</dbReference>
<evidence type="ECO:0000256" key="2">
    <source>
        <dbReference type="ARBA" id="ARBA00005179"/>
    </source>
</evidence>
<evidence type="ECO:0000256" key="8">
    <source>
        <dbReference type="ARBA" id="ARBA00023033"/>
    </source>
</evidence>
<dbReference type="AlphaFoldDB" id="A0A8H6ZL40"/>
<keyword evidence="7 9" id="KW-0408">Iron</keyword>
<evidence type="ECO:0000313" key="11">
    <source>
        <dbReference type="EMBL" id="KAF7378396.1"/>
    </source>
</evidence>
<keyword evidence="12" id="KW-1185">Reference proteome</keyword>
<dbReference type="GO" id="GO:0016705">
    <property type="term" value="F:oxidoreductase activity, acting on paired donors, with incorporation or reduction of molecular oxygen"/>
    <property type="evidence" value="ECO:0007669"/>
    <property type="project" value="InterPro"/>
</dbReference>
<dbReference type="PANTHER" id="PTHR46300:SF7">
    <property type="entry name" value="P450, PUTATIVE (EUROFUNG)-RELATED"/>
    <property type="match status" value="1"/>
</dbReference>
<dbReference type="PROSITE" id="PS00086">
    <property type="entry name" value="CYTOCHROME_P450"/>
    <property type="match status" value="1"/>
</dbReference>
<evidence type="ECO:0000256" key="5">
    <source>
        <dbReference type="ARBA" id="ARBA00022723"/>
    </source>
</evidence>
<organism evidence="11 12">
    <name type="scientific">Mycena sanguinolenta</name>
    <dbReference type="NCBI Taxonomy" id="230812"/>
    <lineage>
        <taxon>Eukaryota</taxon>
        <taxon>Fungi</taxon>
        <taxon>Dikarya</taxon>
        <taxon>Basidiomycota</taxon>
        <taxon>Agaricomycotina</taxon>
        <taxon>Agaricomycetes</taxon>
        <taxon>Agaricomycetidae</taxon>
        <taxon>Agaricales</taxon>
        <taxon>Marasmiineae</taxon>
        <taxon>Mycenaceae</taxon>
        <taxon>Mycena</taxon>
    </lineage>
</organism>
<dbReference type="PRINTS" id="PR00463">
    <property type="entry name" value="EP450I"/>
</dbReference>
<gene>
    <name evidence="11" type="ORF">MSAN_00266200</name>
</gene>
<evidence type="ECO:0000256" key="1">
    <source>
        <dbReference type="ARBA" id="ARBA00001971"/>
    </source>
</evidence>
<evidence type="ECO:0000256" key="6">
    <source>
        <dbReference type="ARBA" id="ARBA00023002"/>
    </source>
</evidence>
<dbReference type="Gene3D" id="1.10.630.10">
    <property type="entry name" value="Cytochrome P450"/>
    <property type="match status" value="1"/>
</dbReference>
<keyword evidence="5 9" id="KW-0479">Metal-binding</keyword>
<dbReference type="InterPro" id="IPR001128">
    <property type="entry name" value="Cyt_P450"/>
</dbReference>
<evidence type="ECO:0000313" key="12">
    <source>
        <dbReference type="Proteomes" id="UP000623467"/>
    </source>
</evidence>
<dbReference type="EMBL" id="JACAZH010000001">
    <property type="protein sequence ID" value="KAF7378396.1"/>
    <property type="molecule type" value="Genomic_DNA"/>
</dbReference>
<accession>A0A8H6ZL40</accession>
<dbReference type="InterPro" id="IPR017972">
    <property type="entry name" value="Cyt_P450_CS"/>
</dbReference>
<dbReference type="Pfam" id="PF00067">
    <property type="entry name" value="p450"/>
    <property type="match status" value="2"/>
</dbReference>
<protein>
    <submittedName>
        <fullName evidence="11">Cytochrome p450</fullName>
    </submittedName>
</protein>
<proteinExistence type="inferred from homology"/>
<comment type="cofactor">
    <cofactor evidence="1 9">
        <name>heme</name>
        <dbReference type="ChEBI" id="CHEBI:30413"/>
    </cofactor>
</comment>
<dbReference type="OrthoDB" id="2789670at2759"/>
<evidence type="ECO:0000256" key="9">
    <source>
        <dbReference type="PIRSR" id="PIRSR602401-1"/>
    </source>
</evidence>
<keyword evidence="8 10" id="KW-0503">Monooxygenase</keyword>
<dbReference type="GO" id="GO:0005506">
    <property type="term" value="F:iron ion binding"/>
    <property type="evidence" value="ECO:0007669"/>
    <property type="project" value="InterPro"/>
</dbReference>
<dbReference type="SUPFAM" id="SSF48264">
    <property type="entry name" value="Cytochrome P450"/>
    <property type="match status" value="1"/>
</dbReference>
<evidence type="ECO:0000256" key="3">
    <source>
        <dbReference type="ARBA" id="ARBA00010617"/>
    </source>
</evidence>
<dbReference type="InterPro" id="IPR050364">
    <property type="entry name" value="Cytochrome_P450_fung"/>
</dbReference>
<dbReference type="GO" id="GO:0020037">
    <property type="term" value="F:heme binding"/>
    <property type="evidence" value="ECO:0007669"/>
    <property type="project" value="InterPro"/>
</dbReference>
<comment type="caution">
    <text evidence="11">The sequence shown here is derived from an EMBL/GenBank/DDBJ whole genome shotgun (WGS) entry which is preliminary data.</text>
</comment>
<keyword evidence="4 9" id="KW-0349">Heme</keyword>
<comment type="pathway">
    <text evidence="2">Secondary metabolite biosynthesis.</text>
</comment>
<comment type="similarity">
    <text evidence="3 10">Belongs to the cytochrome P450 family.</text>
</comment>
<dbReference type="Proteomes" id="UP000623467">
    <property type="component" value="Unassembled WGS sequence"/>
</dbReference>